<reference evidence="2" key="1">
    <citation type="submission" date="2021-02" db="EMBL/GenBank/DDBJ databases">
        <authorList>
            <person name="Nowell W R."/>
        </authorList>
    </citation>
    <scope>NUCLEOTIDE SEQUENCE</scope>
</reference>
<dbReference type="EMBL" id="CAJNOR010008160">
    <property type="protein sequence ID" value="CAF1629466.1"/>
    <property type="molecule type" value="Genomic_DNA"/>
</dbReference>
<protein>
    <recommendedName>
        <fullName evidence="1">Aminoglycoside phosphotransferase domain-containing protein</fullName>
    </recommendedName>
</protein>
<feature type="domain" description="Aminoglycoside phosphotransferase" evidence="1">
    <location>
        <begin position="14"/>
        <end position="95"/>
    </location>
</feature>
<dbReference type="SUPFAM" id="SSF56112">
    <property type="entry name" value="Protein kinase-like (PK-like)"/>
    <property type="match status" value="1"/>
</dbReference>
<dbReference type="Gene3D" id="3.90.1200.10">
    <property type="match status" value="1"/>
</dbReference>
<gene>
    <name evidence="2" type="ORF">XAT740_LOCUS51407</name>
</gene>
<dbReference type="InterPro" id="IPR011009">
    <property type="entry name" value="Kinase-like_dom_sf"/>
</dbReference>
<keyword evidence="3" id="KW-1185">Reference proteome</keyword>
<accession>A0A816D351</accession>
<dbReference type="Pfam" id="PF01636">
    <property type="entry name" value="APH"/>
    <property type="match status" value="1"/>
</dbReference>
<evidence type="ECO:0000259" key="1">
    <source>
        <dbReference type="Pfam" id="PF01636"/>
    </source>
</evidence>
<evidence type="ECO:0000313" key="3">
    <source>
        <dbReference type="Proteomes" id="UP000663828"/>
    </source>
</evidence>
<name>A0A816D351_ADIRI</name>
<dbReference type="Proteomes" id="UP000663828">
    <property type="component" value="Unassembled WGS sequence"/>
</dbReference>
<proteinExistence type="predicted"/>
<comment type="caution">
    <text evidence="2">The sequence shown here is derived from an EMBL/GenBank/DDBJ whole genome shotgun (WGS) entry which is preliminary data.</text>
</comment>
<evidence type="ECO:0000313" key="2">
    <source>
        <dbReference type="EMBL" id="CAF1629466.1"/>
    </source>
</evidence>
<dbReference type="AlphaFoldDB" id="A0A816D351"/>
<organism evidence="2 3">
    <name type="scientific">Adineta ricciae</name>
    <name type="common">Rotifer</name>
    <dbReference type="NCBI Taxonomy" id="249248"/>
    <lineage>
        <taxon>Eukaryota</taxon>
        <taxon>Metazoa</taxon>
        <taxon>Spiralia</taxon>
        <taxon>Gnathifera</taxon>
        <taxon>Rotifera</taxon>
        <taxon>Eurotatoria</taxon>
        <taxon>Bdelloidea</taxon>
        <taxon>Adinetida</taxon>
        <taxon>Adinetidae</taxon>
        <taxon>Adineta</taxon>
    </lineage>
</organism>
<sequence>MRLINQAKDRHDFKELISHAPDEDLVFTHGDYCLPNIIFDDNECRAIGFVDLGCAGIADRYHDIALGLWSIQYNLGDGFREIFLNAAAISYRSYRIDLVRNYRVWLDLERAFQYLKILISRIFFVVHRELQEMIFKLDDFAAIIATHFNLADGHRASGSPILMLCRLLKTKFLSSSKLVGIDEFLFDNDRDSGIFVVE</sequence>
<dbReference type="InterPro" id="IPR002575">
    <property type="entry name" value="Aminoglycoside_PTrfase"/>
</dbReference>